<evidence type="ECO:0000313" key="3">
    <source>
        <dbReference type="EMBL" id="MDM5146789.1"/>
    </source>
</evidence>
<keyword evidence="4" id="KW-1185">Reference proteome</keyword>
<dbReference type="Proteomes" id="UP001168167">
    <property type="component" value="Unassembled WGS sequence"/>
</dbReference>
<dbReference type="InterPro" id="IPR002372">
    <property type="entry name" value="PQQ_rpt_dom"/>
</dbReference>
<reference evidence="3" key="2">
    <citation type="journal article" date="2023" name="Microbiome">
        <title>Synthase-selected sorting approach identifies a beta-lactone synthase in a nudibranch symbiotic bacterium.</title>
        <authorList>
            <person name="Dzunkova M."/>
            <person name="La Clair J.J."/>
            <person name="Tyml T."/>
            <person name="Doud D."/>
            <person name="Schulz F."/>
            <person name="Piquer-Esteban S."/>
            <person name="Porcel Sanchis D."/>
            <person name="Osborn A."/>
            <person name="Robinson D."/>
            <person name="Louie K.B."/>
            <person name="Bowen B.P."/>
            <person name="Bowers R.M."/>
            <person name="Lee J."/>
            <person name="Arnau V."/>
            <person name="Diaz-Villanueva W."/>
            <person name="Stepanauskas R."/>
            <person name="Gosliner T."/>
            <person name="Date S.V."/>
            <person name="Northen T.R."/>
            <person name="Cheng J.F."/>
            <person name="Burkart M.D."/>
            <person name="Woyke T."/>
        </authorList>
    </citation>
    <scope>NUCLEOTIDE SEQUENCE</scope>
    <source>
        <strain evidence="3">Df01</strain>
    </source>
</reference>
<comment type="caution">
    <text evidence="3">The sequence shown here is derived from an EMBL/GenBank/DDBJ whole genome shotgun (WGS) entry which is preliminary data.</text>
</comment>
<feature type="domain" description="Pyrrolo-quinoline quinone repeat" evidence="2">
    <location>
        <begin position="80"/>
        <end position="275"/>
    </location>
</feature>
<reference evidence="3" key="1">
    <citation type="submission" date="2022-08" db="EMBL/GenBank/DDBJ databases">
        <authorList>
            <person name="Dzunkova M."/>
            <person name="La Clair J."/>
            <person name="Tyml T."/>
            <person name="Doud D."/>
            <person name="Schulz F."/>
            <person name="Piquer S."/>
            <person name="Porcel Sanchis D."/>
            <person name="Osborn A."/>
            <person name="Robinson D."/>
            <person name="Louie K.B."/>
            <person name="Bowen B.P."/>
            <person name="Bowers R."/>
            <person name="Lee J."/>
            <person name="Arnau Llombart V."/>
            <person name="Diaz Villanueva W."/>
            <person name="Gosliner T."/>
            <person name="Northen T."/>
            <person name="Cheng J.-F."/>
            <person name="Burkart M.D."/>
            <person name="Woyke T."/>
        </authorList>
    </citation>
    <scope>NUCLEOTIDE SEQUENCE</scope>
    <source>
        <strain evidence="3">Df01</strain>
    </source>
</reference>
<dbReference type="InterPro" id="IPR015943">
    <property type="entry name" value="WD40/YVTN_repeat-like_dom_sf"/>
</dbReference>
<evidence type="ECO:0000259" key="2">
    <source>
        <dbReference type="Pfam" id="PF13360"/>
    </source>
</evidence>
<dbReference type="SUPFAM" id="SSF50998">
    <property type="entry name" value="Quinoprotein alcohol dehydrogenase-like"/>
    <property type="match status" value="1"/>
</dbReference>
<sequence>MNHTFFALVAVLLLSSCAGSNTAKSPVTSLPTTSGHGEIKLIWNRNVGTYTGFLHPARDGSTICAVNRSGTFFLLREDDGGDALSSFRMETADTITAATSCGDGVVTAATDDGTLLVYDYDGSELWRKELNTRLIASPLVSDGSVFMLGQDGRISAYSARHGDLLWRYVLPLRTLVRTPVDSTPTAANGLIYAGMGNGNIVALQQNNGRVEWQTKLSFARKSGTLSDILDTTTPIVREDRLCAVAYQGHIGCLHTSSGQILWRQPLSAAKRVAVDEYATRVFAVDVNGNLAAYDAKNGEVLWSQELATAKTVAFVRGAVVVGFSDGTLAALTADDGSFIGSVDLSGEVAFLQPLNAEEVLGATLSGDIFRAVVVF</sequence>
<feature type="signal peptide" evidence="1">
    <location>
        <begin position="1"/>
        <end position="23"/>
    </location>
</feature>
<evidence type="ECO:0000256" key="1">
    <source>
        <dbReference type="SAM" id="SignalP"/>
    </source>
</evidence>
<accession>A0ABT7QJ91</accession>
<evidence type="ECO:0000313" key="4">
    <source>
        <dbReference type="Proteomes" id="UP001168167"/>
    </source>
</evidence>
<dbReference type="SMART" id="SM00564">
    <property type="entry name" value="PQQ"/>
    <property type="match status" value="6"/>
</dbReference>
<proteinExistence type="predicted"/>
<dbReference type="Gene3D" id="2.130.10.10">
    <property type="entry name" value="YVTN repeat-like/Quinoprotein amine dehydrogenase"/>
    <property type="match status" value="1"/>
</dbReference>
<dbReference type="PANTHER" id="PTHR34512:SF30">
    <property type="entry name" value="OUTER MEMBRANE PROTEIN ASSEMBLY FACTOR BAMB"/>
    <property type="match status" value="1"/>
</dbReference>
<organism evidence="3 4">
    <name type="scientific">Candidatus Doriopsillibacter californiensis</name>
    <dbReference type="NCBI Taxonomy" id="2970740"/>
    <lineage>
        <taxon>Bacteria</taxon>
        <taxon>Pseudomonadati</taxon>
        <taxon>Pseudomonadota</taxon>
        <taxon>Gammaproteobacteria</taxon>
        <taxon>Candidatus Tethybacterales</taxon>
        <taxon>Candidatus Persebacteraceae</taxon>
        <taxon>Candidatus Doriopsillibacter</taxon>
    </lineage>
</organism>
<protein>
    <submittedName>
        <fullName evidence="3">PQQ-binding-like beta-propeller repeat protein</fullName>
    </submittedName>
</protein>
<keyword evidence="1" id="KW-0732">Signal</keyword>
<dbReference type="Pfam" id="PF13360">
    <property type="entry name" value="PQQ_2"/>
    <property type="match status" value="1"/>
</dbReference>
<dbReference type="PANTHER" id="PTHR34512">
    <property type="entry name" value="CELL SURFACE PROTEIN"/>
    <property type="match status" value="1"/>
</dbReference>
<name>A0ABT7QJ91_9GAMM</name>
<dbReference type="EMBL" id="JANQAO010000001">
    <property type="protein sequence ID" value="MDM5146789.1"/>
    <property type="molecule type" value="Genomic_DNA"/>
</dbReference>
<dbReference type="InterPro" id="IPR018391">
    <property type="entry name" value="PQQ_b-propeller_rpt"/>
</dbReference>
<gene>
    <name evidence="3" type="ORF">NQX30_00085</name>
</gene>
<feature type="chain" id="PRO_5046430675" evidence="1">
    <location>
        <begin position="24"/>
        <end position="375"/>
    </location>
</feature>
<dbReference type="InterPro" id="IPR011047">
    <property type="entry name" value="Quinoprotein_ADH-like_sf"/>
</dbReference>